<evidence type="ECO:0000256" key="2">
    <source>
        <dbReference type="ARBA" id="ARBA00009045"/>
    </source>
</evidence>
<dbReference type="InterPro" id="IPR050925">
    <property type="entry name" value="Rhomboid_protease_S54"/>
</dbReference>
<evidence type="ECO:0000256" key="3">
    <source>
        <dbReference type="ARBA" id="ARBA00022692"/>
    </source>
</evidence>
<dbReference type="Proteomes" id="UP000825729">
    <property type="component" value="Unassembled WGS sequence"/>
</dbReference>
<comment type="subcellular location">
    <subcellularLocation>
        <location evidence="1">Membrane</location>
        <topology evidence="1">Multi-pass membrane protein</topology>
    </subcellularLocation>
</comment>
<feature type="domain" description="Peptidase S54 rhomboid" evidence="7">
    <location>
        <begin position="156"/>
        <end position="293"/>
    </location>
</feature>
<reference evidence="8 9" key="1">
    <citation type="submission" date="2021-07" db="EMBL/GenBank/DDBJ databases">
        <title>The Aristolochia fimbriata genome: insights into angiosperm evolution, floral development and chemical biosynthesis.</title>
        <authorList>
            <person name="Jiao Y."/>
        </authorList>
    </citation>
    <scope>NUCLEOTIDE SEQUENCE [LARGE SCALE GENOMIC DNA]</scope>
    <source>
        <strain evidence="8">IBCAS-2021</strain>
        <tissue evidence="8">Leaf</tissue>
    </source>
</reference>
<feature type="transmembrane region" description="Helical" evidence="6">
    <location>
        <begin position="276"/>
        <end position="296"/>
    </location>
</feature>
<evidence type="ECO:0000256" key="5">
    <source>
        <dbReference type="ARBA" id="ARBA00023136"/>
    </source>
</evidence>
<comment type="caution">
    <text evidence="8">The sequence shown here is derived from an EMBL/GenBank/DDBJ whole genome shotgun (WGS) entry which is preliminary data.</text>
</comment>
<dbReference type="PANTHER" id="PTHR43731">
    <property type="entry name" value="RHOMBOID PROTEASE"/>
    <property type="match status" value="1"/>
</dbReference>
<dbReference type="EMBL" id="JAINDJ010000004">
    <property type="protein sequence ID" value="KAG9451060.1"/>
    <property type="molecule type" value="Genomic_DNA"/>
</dbReference>
<dbReference type="FunFam" id="1.20.1540.10:FF:000015">
    <property type="entry name" value="RHOMBOID-like protein 10 chloroplastic"/>
    <property type="match status" value="1"/>
</dbReference>
<accession>A0AAV7ESI5</accession>
<feature type="transmembrane region" description="Helical" evidence="6">
    <location>
        <begin position="120"/>
        <end position="139"/>
    </location>
</feature>
<proteinExistence type="inferred from homology"/>
<dbReference type="Gene3D" id="1.20.1540.10">
    <property type="entry name" value="Rhomboid-like"/>
    <property type="match status" value="1"/>
</dbReference>
<sequence length="326" mass="35752">MKAFPRVHIPIPVADLLTTSASLRLGHLIHRHLRHNRIGPLLCSSFQEFCNSKHRFGIKNLSHGSTLMSKREMFLKAFLGVFSTTHKSCLCFFGGSGSETGGEGKPKTKFVSRNSLSGRFWTNILLAINVLVFSAQIATSGKLTLWGAKINSLIDQGQLWRLLTSSFLHGNIGHLLVNCYSLNSIGPDVEKFSGPRRFLAVYITSIIASSTMSYCFCKSPSVGASGAIFGLVGATAVFVWRHRNLTGGGAENLRHIANVVLLNMLVGVLFKGIDNWGHFGGLIGGAALSWFVGPAWTYHSTTMYGKAIYIDKAPIFYLFDRKRIVP</sequence>
<keyword evidence="5 6" id="KW-0472">Membrane</keyword>
<evidence type="ECO:0000313" key="9">
    <source>
        <dbReference type="Proteomes" id="UP000825729"/>
    </source>
</evidence>
<protein>
    <recommendedName>
        <fullName evidence="7">Peptidase S54 rhomboid domain-containing protein</fullName>
    </recommendedName>
</protein>
<dbReference type="GO" id="GO:0004252">
    <property type="term" value="F:serine-type endopeptidase activity"/>
    <property type="evidence" value="ECO:0007669"/>
    <property type="project" value="InterPro"/>
</dbReference>
<dbReference type="InterPro" id="IPR035952">
    <property type="entry name" value="Rhomboid-like_sf"/>
</dbReference>
<evidence type="ECO:0000256" key="4">
    <source>
        <dbReference type="ARBA" id="ARBA00022989"/>
    </source>
</evidence>
<evidence type="ECO:0000256" key="1">
    <source>
        <dbReference type="ARBA" id="ARBA00004141"/>
    </source>
</evidence>
<dbReference type="GO" id="GO:0031969">
    <property type="term" value="C:chloroplast membrane"/>
    <property type="evidence" value="ECO:0007669"/>
    <property type="project" value="TreeGrafter"/>
</dbReference>
<evidence type="ECO:0000259" key="7">
    <source>
        <dbReference type="Pfam" id="PF01694"/>
    </source>
</evidence>
<dbReference type="AlphaFoldDB" id="A0AAV7ESI5"/>
<feature type="transmembrane region" description="Helical" evidence="6">
    <location>
        <begin position="222"/>
        <end position="240"/>
    </location>
</feature>
<keyword evidence="9" id="KW-1185">Reference proteome</keyword>
<keyword evidence="4 6" id="KW-1133">Transmembrane helix</keyword>
<comment type="similarity">
    <text evidence="2">Belongs to the peptidase S54 family.</text>
</comment>
<name>A0AAV7ESI5_ARIFI</name>
<organism evidence="8 9">
    <name type="scientific">Aristolochia fimbriata</name>
    <name type="common">White veined hardy Dutchman's pipe vine</name>
    <dbReference type="NCBI Taxonomy" id="158543"/>
    <lineage>
        <taxon>Eukaryota</taxon>
        <taxon>Viridiplantae</taxon>
        <taxon>Streptophyta</taxon>
        <taxon>Embryophyta</taxon>
        <taxon>Tracheophyta</taxon>
        <taxon>Spermatophyta</taxon>
        <taxon>Magnoliopsida</taxon>
        <taxon>Magnoliidae</taxon>
        <taxon>Piperales</taxon>
        <taxon>Aristolochiaceae</taxon>
        <taxon>Aristolochia</taxon>
    </lineage>
</organism>
<keyword evidence="3 6" id="KW-0812">Transmembrane</keyword>
<dbReference type="PANTHER" id="PTHR43731:SF26">
    <property type="entry name" value="RHOMBOID-LIKE PROTEIN 10, CHLOROPLASTIC"/>
    <property type="match status" value="1"/>
</dbReference>
<evidence type="ECO:0000256" key="6">
    <source>
        <dbReference type="SAM" id="Phobius"/>
    </source>
</evidence>
<dbReference type="Pfam" id="PF01694">
    <property type="entry name" value="Rhomboid"/>
    <property type="match status" value="1"/>
</dbReference>
<dbReference type="SUPFAM" id="SSF144091">
    <property type="entry name" value="Rhomboid-like"/>
    <property type="match status" value="1"/>
</dbReference>
<feature type="transmembrane region" description="Helical" evidence="6">
    <location>
        <begin position="198"/>
        <end position="216"/>
    </location>
</feature>
<gene>
    <name evidence="8" type="ORF">H6P81_011025</name>
</gene>
<evidence type="ECO:0000313" key="8">
    <source>
        <dbReference type="EMBL" id="KAG9451060.1"/>
    </source>
</evidence>
<dbReference type="InterPro" id="IPR022764">
    <property type="entry name" value="Peptidase_S54_rhomboid_dom"/>
</dbReference>